<comment type="caution">
    <text evidence="1">The sequence shown here is derived from an EMBL/GenBank/DDBJ whole genome shotgun (WGS) entry which is preliminary data.</text>
</comment>
<evidence type="ECO:0000313" key="2">
    <source>
        <dbReference type="Proteomes" id="UP000316801"/>
    </source>
</evidence>
<gene>
    <name evidence="1" type="ORF">FNA46_11670</name>
</gene>
<keyword evidence="2" id="KW-1185">Reference proteome</keyword>
<dbReference type="EMBL" id="VJMG01000028">
    <property type="protein sequence ID" value="TRL38814.1"/>
    <property type="molecule type" value="Genomic_DNA"/>
</dbReference>
<sequence>MRLSVAGRVIAPRIAARRRWNFAKLCAGPISAFLAAFDGQDGWPFQSVCHPEAPDMRIAITGHVPKAAERVRRPRVVTLVPGPFQDIARGKFAFGVTYSPASLVEAA</sequence>
<organism evidence="1 2">
    <name type="scientific">Rhizobium straminoryzae</name>
    <dbReference type="NCBI Taxonomy" id="1387186"/>
    <lineage>
        <taxon>Bacteria</taxon>
        <taxon>Pseudomonadati</taxon>
        <taxon>Pseudomonadota</taxon>
        <taxon>Alphaproteobacteria</taxon>
        <taxon>Hyphomicrobiales</taxon>
        <taxon>Rhizobiaceae</taxon>
        <taxon>Rhizobium/Agrobacterium group</taxon>
        <taxon>Rhizobium</taxon>
    </lineage>
</organism>
<dbReference type="Proteomes" id="UP000316801">
    <property type="component" value="Unassembled WGS sequence"/>
</dbReference>
<evidence type="ECO:0000313" key="1">
    <source>
        <dbReference type="EMBL" id="TRL38814.1"/>
    </source>
</evidence>
<protein>
    <submittedName>
        <fullName evidence="1">Uncharacterized protein</fullName>
    </submittedName>
</protein>
<dbReference type="AlphaFoldDB" id="A0A549TAB7"/>
<accession>A0A549TAB7</accession>
<dbReference type="RefSeq" id="WP_143125373.1">
    <property type="nucleotide sequence ID" value="NZ_VJMG01000028.1"/>
</dbReference>
<reference evidence="1 2" key="1">
    <citation type="submission" date="2019-07" db="EMBL/GenBank/DDBJ databases">
        <title>Ln-dependent methylotrophs.</title>
        <authorList>
            <person name="Tani A."/>
        </authorList>
    </citation>
    <scope>NUCLEOTIDE SEQUENCE [LARGE SCALE GENOMIC DNA]</scope>
    <source>
        <strain evidence="1 2">SM12</strain>
    </source>
</reference>
<proteinExistence type="predicted"/>
<name>A0A549TAB7_9HYPH</name>